<dbReference type="EMBL" id="CAVNYO010000446">
    <property type="protein sequence ID" value="CAK5282112.1"/>
    <property type="molecule type" value="Genomic_DNA"/>
</dbReference>
<sequence length="45" mass="4789">MVDLTRNCGRAGCLLSDAMAIRDSTVFGQNGFMAAYQAALSVSFK</sequence>
<evidence type="ECO:0000313" key="1">
    <source>
        <dbReference type="EMBL" id="CAK5282112.1"/>
    </source>
</evidence>
<accession>A0AAD2HUJ1</accession>
<protein>
    <submittedName>
        <fullName evidence="1">Uncharacterized protein</fullName>
    </submittedName>
</protein>
<proteinExistence type="predicted"/>
<comment type="caution">
    <text evidence="1">The sequence shown here is derived from an EMBL/GenBank/DDBJ whole genome shotgun (WGS) entry which is preliminary data.</text>
</comment>
<dbReference type="Proteomes" id="UP001295794">
    <property type="component" value="Unassembled WGS sequence"/>
</dbReference>
<reference evidence="1" key="1">
    <citation type="submission" date="2023-11" db="EMBL/GenBank/DDBJ databases">
        <authorList>
            <person name="De Vega J J."/>
            <person name="De Vega J J."/>
        </authorList>
    </citation>
    <scope>NUCLEOTIDE SEQUENCE</scope>
</reference>
<organism evidence="1 2">
    <name type="scientific">Mycena citricolor</name>
    <dbReference type="NCBI Taxonomy" id="2018698"/>
    <lineage>
        <taxon>Eukaryota</taxon>
        <taxon>Fungi</taxon>
        <taxon>Dikarya</taxon>
        <taxon>Basidiomycota</taxon>
        <taxon>Agaricomycotina</taxon>
        <taxon>Agaricomycetes</taxon>
        <taxon>Agaricomycetidae</taxon>
        <taxon>Agaricales</taxon>
        <taxon>Marasmiineae</taxon>
        <taxon>Mycenaceae</taxon>
        <taxon>Mycena</taxon>
    </lineage>
</organism>
<evidence type="ECO:0000313" key="2">
    <source>
        <dbReference type="Proteomes" id="UP001295794"/>
    </source>
</evidence>
<dbReference type="AlphaFoldDB" id="A0AAD2HUJ1"/>
<gene>
    <name evidence="1" type="ORF">MYCIT1_LOCUS33592</name>
</gene>
<keyword evidence="2" id="KW-1185">Reference proteome</keyword>
<name>A0AAD2HUJ1_9AGAR</name>